<reference evidence="1" key="1">
    <citation type="submission" date="2020-05" db="EMBL/GenBank/DDBJ databases">
        <authorList>
            <person name="Chiriac C."/>
            <person name="Salcher M."/>
            <person name="Ghai R."/>
            <person name="Kavagutti S V."/>
        </authorList>
    </citation>
    <scope>NUCLEOTIDE SEQUENCE</scope>
</reference>
<evidence type="ECO:0000313" key="1">
    <source>
        <dbReference type="EMBL" id="CAB4936369.1"/>
    </source>
</evidence>
<name>A0A6J7IZT1_9ZZZZ</name>
<dbReference type="EMBL" id="CAFBMK010000203">
    <property type="protein sequence ID" value="CAB4936369.1"/>
    <property type="molecule type" value="Genomic_DNA"/>
</dbReference>
<proteinExistence type="predicted"/>
<sequence>MYRVFLVARGSGITVRLKGAVRADPQTGQLTASFDDNPQLPFDALSLRFDGGPRAPLVNPTTCGTKTTRATITSWAGQTVTSDSSFVIDQGCPTGAFNPSFTAGTLSPLAGAYSPFTTTITRGDGEQELSQVALDLPSGLLGDLGSVPVCAEAQAAAGTCGAESRVGSTTVQAGSGPQPFSLPGTVSLGGPYKGAPFSLSIAVPAKAGPLDLGLVVVRAPLNVDAANGKVSTPVDPLPTIVGGVPLKLRSVSVTLDRRNFIFNATNCNAQSIGSTLTGTGGGVARPAVRYQADGCANLKLAPSLKLDLSGAKDLRKGGNPKLTADLGQTFGQASMRSVRVTLPLLSSLKPENAKALCTPAQDAAGACPAASIVGRASARTRALHEPIGGPIHFVEGTRTTASGKVVKTLPKLLLKLRGDGVSLDLRADTSVDATGRLVTTFPKVPDVPIEDFHLEIDGGRNGILTAVDDPCTADRRATVRFDGHNGARTERGLTVMTPGCGLRAAMNTSPTRVKFSYSNVGAGRLTVSGRGLRTTRRTIRSATSATVVAPLTASVRRRVAAGRTVRLRLTASFLPRGAKKTQKIIKTVAVRGVRKRR</sequence>
<dbReference type="AlphaFoldDB" id="A0A6J7IZT1"/>
<gene>
    <name evidence="1" type="ORF">UFOPK3564_02667</name>
</gene>
<protein>
    <submittedName>
        <fullName evidence="1">Unannotated protein</fullName>
    </submittedName>
</protein>
<accession>A0A6J7IZT1</accession>
<organism evidence="1">
    <name type="scientific">freshwater metagenome</name>
    <dbReference type="NCBI Taxonomy" id="449393"/>
    <lineage>
        <taxon>unclassified sequences</taxon>
        <taxon>metagenomes</taxon>
        <taxon>ecological metagenomes</taxon>
    </lineage>
</organism>